<dbReference type="InterPro" id="IPR023476">
    <property type="entry name" value="Pep_tRNA_hydro_II_dom_sf"/>
</dbReference>
<accession>A0ABQ6BSU0</accession>
<dbReference type="EMBL" id="BSOZ01000034">
    <property type="protein sequence ID" value="GLS05070.1"/>
    <property type="molecule type" value="Genomic_DNA"/>
</dbReference>
<dbReference type="PIRSF" id="PIRSF033736">
    <property type="entry name" value="UCP033763"/>
    <property type="match status" value="1"/>
</dbReference>
<organism evidence="1 2">
    <name type="scientific">Chitiniphilus shinanonensis</name>
    <dbReference type="NCBI Taxonomy" id="553088"/>
    <lineage>
        <taxon>Bacteria</taxon>
        <taxon>Pseudomonadati</taxon>
        <taxon>Pseudomonadota</taxon>
        <taxon>Betaproteobacteria</taxon>
        <taxon>Neisseriales</taxon>
        <taxon>Chitinibacteraceae</taxon>
        <taxon>Chitiniphilus</taxon>
    </lineage>
</organism>
<keyword evidence="2" id="KW-1185">Reference proteome</keyword>
<dbReference type="InterPro" id="IPR017021">
    <property type="entry name" value="UCP033763"/>
</dbReference>
<dbReference type="Gene3D" id="3.40.1490.10">
    <property type="entry name" value="Bit1"/>
    <property type="match status" value="1"/>
</dbReference>
<dbReference type="InterPro" id="IPR018988">
    <property type="entry name" value="DUF2000"/>
</dbReference>
<reference evidence="2" key="1">
    <citation type="journal article" date="2019" name="Int. J. Syst. Evol. Microbiol.">
        <title>The Global Catalogue of Microorganisms (GCM) 10K type strain sequencing project: providing services to taxonomists for standard genome sequencing and annotation.</title>
        <authorList>
            <consortium name="The Broad Institute Genomics Platform"/>
            <consortium name="The Broad Institute Genome Sequencing Center for Infectious Disease"/>
            <person name="Wu L."/>
            <person name="Ma J."/>
        </authorList>
    </citation>
    <scope>NUCLEOTIDE SEQUENCE [LARGE SCALE GENOMIC DNA]</scope>
    <source>
        <strain evidence="2">NBRC 104970</strain>
    </source>
</reference>
<dbReference type="Pfam" id="PF09391">
    <property type="entry name" value="DUF2000"/>
    <property type="match status" value="1"/>
</dbReference>
<sequence length="140" mass="15313">MKYDAAEHKCAIIVDGELPVGLAANAVSVIGISFGREIEGIVGPDRYSKDEIRYPGVIYSPLPVLSADAQSISAIHQKCLEEPGVYLMPFSDLAQSCKTYDEYTEKLSNTDNERLKLVALGLVGPRKLINKLTGNLVLFR</sequence>
<comment type="caution">
    <text evidence="1">The sequence shown here is derived from an EMBL/GenBank/DDBJ whole genome shotgun (WGS) entry which is preliminary data.</text>
</comment>
<protein>
    <recommendedName>
        <fullName evidence="3">DUF2000 domain-containing protein</fullName>
    </recommendedName>
</protein>
<dbReference type="RefSeq" id="WP_018746783.1">
    <property type="nucleotide sequence ID" value="NZ_BAABUF010000028.1"/>
</dbReference>
<evidence type="ECO:0008006" key="3">
    <source>
        <dbReference type="Google" id="ProtNLM"/>
    </source>
</evidence>
<dbReference type="Proteomes" id="UP001156836">
    <property type="component" value="Unassembled WGS sequence"/>
</dbReference>
<gene>
    <name evidence="1" type="ORF">GCM10007860_22200</name>
</gene>
<dbReference type="SUPFAM" id="SSF102462">
    <property type="entry name" value="Peptidyl-tRNA hydrolase II"/>
    <property type="match status" value="1"/>
</dbReference>
<name>A0ABQ6BSU0_9NEIS</name>
<evidence type="ECO:0000313" key="1">
    <source>
        <dbReference type="EMBL" id="GLS05070.1"/>
    </source>
</evidence>
<proteinExistence type="predicted"/>
<evidence type="ECO:0000313" key="2">
    <source>
        <dbReference type="Proteomes" id="UP001156836"/>
    </source>
</evidence>